<accession>A0A0M2Q0W9</accession>
<dbReference type="Proteomes" id="UP000034681">
    <property type="component" value="Unassembled WGS sequence"/>
</dbReference>
<feature type="domain" description="Rho termination factor-like N-terminal" evidence="2">
    <location>
        <begin position="185"/>
        <end position="213"/>
    </location>
</feature>
<evidence type="ECO:0000259" key="2">
    <source>
        <dbReference type="Pfam" id="PF07498"/>
    </source>
</evidence>
<name>A0A0M2Q0W9_PROHO</name>
<dbReference type="AlphaFoldDB" id="A0A0M2Q0W9"/>
<dbReference type="EMBL" id="AJTX02000002">
    <property type="protein sequence ID" value="KKJ00953.1"/>
    <property type="molecule type" value="Genomic_DNA"/>
</dbReference>
<organism evidence="3 4">
    <name type="scientific">Prochlorothrix hollandica PCC 9006 = CALU 1027</name>
    <dbReference type="NCBI Taxonomy" id="317619"/>
    <lineage>
        <taxon>Bacteria</taxon>
        <taxon>Bacillati</taxon>
        <taxon>Cyanobacteriota</taxon>
        <taxon>Cyanophyceae</taxon>
        <taxon>Prochlorotrichales</taxon>
        <taxon>Prochlorotrichaceae</taxon>
        <taxon>Prochlorothrix</taxon>
    </lineage>
</organism>
<sequence>MKKTKTHPKAKSKKVAKTQEKSADVQAAAVEGGSPAAPTITPEVVPPFSLETSLDWADERLDHLSRTWDSTDRQVYGAVGDFATAAFTTAHTLAQVALDDPIASPSLTPLPAMDPQLCDRLEQQRHRLRAEADTLLGTAADPDSIARVLSLEQLLDRIEARLLQLPTVTSPNPIYPEPGPQPDYGSMTLKQLQKLAKAAKIPSFSRLKKQELVHCLSSM</sequence>
<reference evidence="3" key="1">
    <citation type="submission" date="2012-04" db="EMBL/GenBank/DDBJ databases">
        <authorList>
            <person name="Borisov I.G."/>
            <person name="Ivanikova N.V."/>
            <person name="Pinevich A.V."/>
        </authorList>
    </citation>
    <scope>NUCLEOTIDE SEQUENCE</scope>
    <source>
        <strain evidence="3">CALU 1027</strain>
    </source>
</reference>
<gene>
    <name evidence="3" type="ORF">PROH_00470</name>
</gene>
<evidence type="ECO:0000313" key="4">
    <source>
        <dbReference type="Proteomes" id="UP000034681"/>
    </source>
</evidence>
<dbReference type="GO" id="GO:0006353">
    <property type="term" value="P:DNA-templated transcription termination"/>
    <property type="evidence" value="ECO:0007669"/>
    <property type="project" value="InterPro"/>
</dbReference>
<comment type="caution">
    <text evidence="3">The sequence shown here is derived from an EMBL/GenBank/DDBJ whole genome shotgun (WGS) entry which is preliminary data.</text>
</comment>
<dbReference type="RefSeq" id="WP_017713480.1">
    <property type="nucleotide sequence ID" value="NZ_KB235941.1"/>
</dbReference>
<evidence type="ECO:0000256" key="1">
    <source>
        <dbReference type="SAM" id="MobiDB-lite"/>
    </source>
</evidence>
<evidence type="ECO:0000313" key="3">
    <source>
        <dbReference type="EMBL" id="KKJ00953.1"/>
    </source>
</evidence>
<dbReference type="Pfam" id="PF07498">
    <property type="entry name" value="Rho_N"/>
    <property type="match status" value="1"/>
</dbReference>
<keyword evidence="4" id="KW-1185">Reference proteome</keyword>
<protein>
    <recommendedName>
        <fullName evidence="2">Rho termination factor-like N-terminal domain-containing protein</fullName>
    </recommendedName>
</protein>
<dbReference type="Gene3D" id="1.10.720.10">
    <property type="match status" value="1"/>
</dbReference>
<proteinExistence type="predicted"/>
<dbReference type="InterPro" id="IPR011112">
    <property type="entry name" value="Rho-like_N"/>
</dbReference>
<feature type="region of interest" description="Disordered" evidence="1">
    <location>
        <begin position="1"/>
        <end position="44"/>
    </location>
</feature>
<feature type="compositionally biased region" description="Basic residues" evidence="1">
    <location>
        <begin position="1"/>
        <end position="16"/>
    </location>
</feature>